<dbReference type="SUPFAM" id="SSF55729">
    <property type="entry name" value="Acyl-CoA N-acyltransferases (Nat)"/>
    <property type="match status" value="1"/>
</dbReference>
<dbReference type="GO" id="GO:0016740">
    <property type="term" value="F:transferase activity"/>
    <property type="evidence" value="ECO:0007669"/>
    <property type="project" value="UniProtKB-KW"/>
</dbReference>
<gene>
    <name evidence="2" type="ORF">QQM35_03280</name>
</gene>
<dbReference type="PANTHER" id="PTHR43792">
    <property type="entry name" value="GNAT FAMILY, PUTATIVE (AFU_ORTHOLOGUE AFUA_3G00765)-RELATED-RELATED"/>
    <property type="match status" value="1"/>
</dbReference>
<reference evidence="2 3" key="1">
    <citation type="journal article" date="2024" name="Pathogens">
        <title>Staphylococcus hsinchuensis sp. nov., Isolated from Soymilk.</title>
        <authorList>
            <person name="Wang Y.T."/>
            <person name="Lin Y.C."/>
            <person name="Hsieh Y.H."/>
            <person name="Lin Y.T."/>
            <person name="Hamada M."/>
            <person name="Chen C.C."/>
            <person name="Liou J.S."/>
            <person name="Lee A.Y."/>
            <person name="Zhang W.L."/>
            <person name="Chen Y.T."/>
            <person name="Huang C.H."/>
        </authorList>
    </citation>
    <scope>NUCLEOTIDE SEQUENCE [LARGE SCALE GENOMIC DNA]</scope>
    <source>
        <strain evidence="2 3">H164</strain>
    </source>
</reference>
<accession>A0ABZ3EF09</accession>
<protein>
    <submittedName>
        <fullName evidence="2">GNAT family protein</fullName>
        <ecNumber evidence="2">2.-.-.-</ecNumber>
    </submittedName>
</protein>
<dbReference type="Proteomes" id="UP001436297">
    <property type="component" value="Chromosome"/>
</dbReference>
<dbReference type="EC" id="2.-.-.-" evidence="2"/>
<dbReference type="CDD" id="cd04301">
    <property type="entry name" value="NAT_SF"/>
    <property type="match status" value="1"/>
</dbReference>
<evidence type="ECO:0000313" key="2">
    <source>
        <dbReference type="EMBL" id="XAF71150.1"/>
    </source>
</evidence>
<dbReference type="InterPro" id="IPR000182">
    <property type="entry name" value="GNAT_dom"/>
</dbReference>
<dbReference type="RefSeq" id="WP_251521601.1">
    <property type="nucleotide sequence ID" value="NZ_CP128355.1"/>
</dbReference>
<dbReference type="EMBL" id="CP128355">
    <property type="protein sequence ID" value="XAF71150.1"/>
    <property type="molecule type" value="Genomic_DNA"/>
</dbReference>
<sequence length="166" mass="19236">MDFYTRDLMKSDIEDIHELYSSPKVTQYLTWDIQSYEETEQLIDTILEKSSEWIYNVIVDADTDKVIGSIELIHDKANNSAELSFIVHPEYWDHGIATSMSQTIIKYGFKVLKLNRIWSAIDARNVAGGIVLQKANMKHEAVLRQNIQLDEGYRDTLIFSILKSEF</sequence>
<evidence type="ECO:0000259" key="1">
    <source>
        <dbReference type="PROSITE" id="PS51186"/>
    </source>
</evidence>
<keyword evidence="2" id="KW-0808">Transferase</keyword>
<name>A0ABZ3EF09_9STAP</name>
<dbReference type="InterPro" id="IPR016181">
    <property type="entry name" value="Acyl_CoA_acyltransferase"/>
</dbReference>
<dbReference type="PROSITE" id="PS51186">
    <property type="entry name" value="GNAT"/>
    <property type="match status" value="1"/>
</dbReference>
<proteinExistence type="predicted"/>
<dbReference type="InterPro" id="IPR051531">
    <property type="entry name" value="N-acetyltransferase"/>
</dbReference>
<keyword evidence="3" id="KW-1185">Reference proteome</keyword>
<dbReference type="Pfam" id="PF13302">
    <property type="entry name" value="Acetyltransf_3"/>
    <property type="match status" value="1"/>
</dbReference>
<dbReference type="Gene3D" id="3.40.630.30">
    <property type="match status" value="1"/>
</dbReference>
<evidence type="ECO:0000313" key="3">
    <source>
        <dbReference type="Proteomes" id="UP001436297"/>
    </source>
</evidence>
<organism evidence="2 3">
    <name type="scientific">Staphylococcus hsinchuensis</name>
    <dbReference type="NCBI Taxonomy" id="3051183"/>
    <lineage>
        <taxon>Bacteria</taxon>
        <taxon>Bacillati</taxon>
        <taxon>Bacillota</taxon>
        <taxon>Bacilli</taxon>
        <taxon>Bacillales</taxon>
        <taxon>Staphylococcaceae</taxon>
        <taxon>Staphylococcus</taxon>
    </lineage>
</organism>
<feature type="domain" description="N-acetyltransferase" evidence="1">
    <location>
        <begin position="3"/>
        <end position="166"/>
    </location>
</feature>